<dbReference type="SUPFAM" id="SSF88659">
    <property type="entry name" value="Sigma3 and sigma4 domains of RNA polymerase sigma factors"/>
    <property type="match status" value="2"/>
</dbReference>
<dbReference type="NCBIfam" id="NF005920">
    <property type="entry name" value="PRK07921.1"/>
    <property type="match status" value="1"/>
</dbReference>
<dbReference type="STRING" id="585531.HMPREF0063_10919"/>
<dbReference type="NCBIfam" id="NF004561">
    <property type="entry name" value="PRK05901.1-3"/>
    <property type="match status" value="1"/>
</dbReference>
<dbReference type="InterPro" id="IPR009042">
    <property type="entry name" value="RNA_pol_sigma70_r1_2"/>
</dbReference>
<dbReference type="HOGENOM" id="CLU_014793_2_2_11"/>
<feature type="region of interest" description="Sigma-70 factor domain-4" evidence="5">
    <location>
        <begin position="399"/>
        <end position="452"/>
    </location>
</feature>
<comment type="function">
    <text evidence="5">Sigma factors are initiation factors that promote the attachment of RNA polymerase to specific initiation sites and are then released. This sigma factor is the primary sigma factor during exponential growth.</text>
</comment>
<dbReference type="Pfam" id="PF04542">
    <property type="entry name" value="Sigma70_r2"/>
    <property type="match status" value="1"/>
</dbReference>
<dbReference type="InterPro" id="IPR012760">
    <property type="entry name" value="RNA_pol_sigma_RpoD_C"/>
</dbReference>
<comment type="similarity">
    <text evidence="5">Belongs to the sigma-70 factor family. RpoD/SigA subfamily.</text>
</comment>
<dbReference type="InterPro" id="IPR013325">
    <property type="entry name" value="RNA_pol_sigma_r2"/>
</dbReference>
<evidence type="ECO:0000313" key="9">
    <source>
        <dbReference type="EMBL" id="EFQ84203.1"/>
    </source>
</evidence>
<dbReference type="InterPro" id="IPR013324">
    <property type="entry name" value="RNA_pol_sigma_r3/r4-like"/>
</dbReference>
<dbReference type="SUPFAM" id="SSF88946">
    <property type="entry name" value="Sigma2 domain of RNA polymerase sigma factors"/>
    <property type="match status" value="1"/>
</dbReference>
<dbReference type="GO" id="GO:0005737">
    <property type="term" value="C:cytoplasm"/>
    <property type="evidence" value="ECO:0007669"/>
    <property type="project" value="UniProtKB-SubCell"/>
</dbReference>
<evidence type="ECO:0000259" key="8">
    <source>
        <dbReference type="PROSITE" id="PS00716"/>
    </source>
</evidence>
<dbReference type="HAMAP" id="MF_00963">
    <property type="entry name" value="Sigma70_RpoD_SigA"/>
    <property type="match status" value="1"/>
</dbReference>
<organism evidence="9 10">
    <name type="scientific">Aeromicrobium marinum DSM 15272</name>
    <dbReference type="NCBI Taxonomy" id="585531"/>
    <lineage>
        <taxon>Bacteria</taxon>
        <taxon>Bacillati</taxon>
        <taxon>Actinomycetota</taxon>
        <taxon>Actinomycetes</taxon>
        <taxon>Propionibacteriales</taxon>
        <taxon>Nocardioidaceae</taxon>
        <taxon>Aeromicrobium</taxon>
    </lineage>
</organism>
<comment type="caution">
    <text evidence="9">The sequence shown here is derived from an EMBL/GenBank/DDBJ whole genome shotgun (WGS) entry which is preliminary data.</text>
</comment>
<evidence type="ECO:0000256" key="1">
    <source>
        <dbReference type="ARBA" id="ARBA00023015"/>
    </source>
</evidence>
<dbReference type="Pfam" id="PF04539">
    <property type="entry name" value="Sigma70_r3"/>
    <property type="match status" value="1"/>
</dbReference>
<proteinExistence type="inferred from homology"/>
<feature type="region of interest" description="Sigma-70 factor domain-2" evidence="5">
    <location>
        <begin position="231"/>
        <end position="301"/>
    </location>
</feature>
<evidence type="ECO:0000313" key="10">
    <source>
        <dbReference type="Proteomes" id="UP000003111"/>
    </source>
</evidence>
<keyword evidence="5" id="KW-0963">Cytoplasm</keyword>
<dbReference type="PROSITE" id="PS00716">
    <property type="entry name" value="SIGMA70_2"/>
    <property type="match status" value="1"/>
</dbReference>
<feature type="region of interest" description="Disordered" evidence="6">
    <location>
        <begin position="1"/>
        <end position="98"/>
    </location>
</feature>
<dbReference type="PANTHER" id="PTHR30603:SF59">
    <property type="entry name" value="RNA POLYMERASE PRINCIPAL SIGMA FACTOR HRDA"/>
    <property type="match status" value="1"/>
</dbReference>
<keyword evidence="2 5" id="KW-0731">Sigma factor</keyword>
<dbReference type="GO" id="GO:0016987">
    <property type="term" value="F:sigma factor activity"/>
    <property type="evidence" value="ECO:0007669"/>
    <property type="project" value="UniProtKB-UniRule"/>
</dbReference>
<dbReference type="AlphaFoldDB" id="E2SAC9"/>
<evidence type="ECO:0000256" key="5">
    <source>
        <dbReference type="HAMAP-Rule" id="MF_00963"/>
    </source>
</evidence>
<dbReference type="FunFam" id="1.10.10.10:FF:000002">
    <property type="entry name" value="RNA polymerase sigma factor SigA"/>
    <property type="match status" value="1"/>
</dbReference>
<dbReference type="InterPro" id="IPR014284">
    <property type="entry name" value="RNA_pol_sigma-70_dom"/>
</dbReference>
<feature type="domain" description="RNA polymerase sigma-70" evidence="8">
    <location>
        <begin position="424"/>
        <end position="450"/>
    </location>
</feature>
<keyword evidence="10" id="KW-1185">Reference proteome</keyword>
<name>E2SAC9_9ACTN</name>
<comment type="subcellular location">
    <subcellularLocation>
        <location evidence="5">Cytoplasm</location>
    </subcellularLocation>
</comment>
<sequence>MPSTPTPASAIRAVGRLIPKGRKDTPPAPVPAAPRSTPEETVTQAPSTKKTPAAKKAPAQKTAAAAKKAPAKKAAAAKKAPAKKAPAKKAPAKKAAAAETTIEVVAPAVDAQGKKILPDIPDEVFEKDLKTDPTLKEDESSAFTLSAADESDEPVQQVMVAGATADPVKDYLKQIGKVSLLTAGEEVELAKRIEAGLFAEEKLAKGGRISPKMREELDWIVVDGRRAKNHLLEANLRLVVSLAKRYTGRGMLFLDLIQEGNLGLIRAVEKFDYTKGFKFSTYATWWIRQAITRAMADQARTIRIPVHMVEVINKLARVQRQMLQDLGREPTPDELAKELDMTPEKVVEVQKYGREPISLHTPLGEDGDSEFGDLIEDSEAIVPADAVSFTLLQEQLHAVLDTLSERESGVVSMRFGLTDGQPKTLDEIGKVYGVTRERIRQIESKTMSKLRHPSRSQVLRDYLD</sequence>
<dbReference type="Pfam" id="PF04545">
    <property type="entry name" value="Sigma70_r4"/>
    <property type="match status" value="1"/>
</dbReference>
<dbReference type="GO" id="GO:0003677">
    <property type="term" value="F:DNA binding"/>
    <property type="evidence" value="ECO:0007669"/>
    <property type="project" value="UniProtKB-UniRule"/>
</dbReference>
<dbReference type="FunFam" id="1.10.10.10:FF:000004">
    <property type="entry name" value="RNA polymerase sigma factor SigA"/>
    <property type="match status" value="1"/>
</dbReference>
<dbReference type="GO" id="GO:0006352">
    <property type="term" value="P:DNA-templated transcription initiation"/>
    <property type="evidence" value="ECO:0007669"/>
    <property type="project" value="UniProtKB-UniRule"/>
</dbReference>
<dbReference type="NCBIfam" id="TIGR02393">
    <property type="entry name" value="RpoD_Cterm"/>
    <property type="match status" value="1"/>
</dbReference>
<evidence type="ECO:0000259" key="7">
    <source>
        <dbReference type="PROSITE" id="PS00715"/>
    </source>
</evidence>
<keyword evidence="3 5" id="KW-0238">DNA-binding</keyword>
<comment type="subunit">
    <text evidence="5">Interacts transiently with the RNA polymerase catalytic core.</text>
</comment>
<dbReference type="FunFam" id="1.10.601.10:FF:000001">
    <property type="entry name" value="RNA polymerase sigma factor SigA"/>
    <property type="match status" value="1"/>
</dbReference>
<feature type="short sequence motif" description="Interaction with polymerase core subunit RpoC" evidence="5">
    <location>
        <begin position="255"/>
        <end position="258"/>
    </location>
</feature>
<dbReference type="EMBL" id="ACLF03000003">
    <property type="protein sequence ID" value="EFQ84203.1"/>
    <property type="molecule type" value="Genomic_DNA"/>
</dbReference>
<dbReference type="Proteomes" id="UP000003111">
    <property type="component" value="Unassembled WGS sequence"/>
</dbReference>
<dbReference type="CDD" id="cd06171">
    <property type="entry name" value="Sigma70_r4"/>
    <property type="match status" value="1"/>
</dbReference>
<dbReference type="InterPro" id="IPR050239">
    <property type="entry name" value="Sigma-70_RNA_pol_init_factors"/>
</dbReference>
<dbReference type="PROSITE" id="PS00715">
    <property type="entry name" value="SIGMA70_1"/>
    <property type="match status" value="1"/>
</dbReference>
<evidence type="ECO:0000256" key="3">
    <source>
        <dbReference type="ARBA" id="ARBA00023125"/>
    </source>
</evidence>
<dbReference type="InterPro" id="IPR000943">
    <property type="entry name" value="RNA_pol_sigma70"/>
</dbReference>
<keyword evidence="1 5" id="KW-0805">Transcription regulation</keyword>
<feature type="region of interest" description="Sigma-70 factor domain-3" evidence="5">
    <location>
        <begin position="310"/>
        <end position="386"/>
    </location>
</feature>
<dbReference type="PANTHER" id="PTHR30603">
    <property type="entry name" value="RNA POLYMERASE SIGMA FACTOR RPO"/>
    <property type="match status" value="1"/>
</dbReference>
<gene>
    <name evidence="9" type="primary">rpoD</name>
    <name evidence="5" type="synonym">sigA</name>
    <name evidence="9" type="ORF">HMPREF0063_10919</name>
</gene>
<dbReference type="NCBIfam" id="TIGR02937">
    <property type="entry name" value="sigma70-ECF"/>
    <property type="match status" value="1"/>
</dbReference>
<feature type="DNA-binding region" description="H-T-H motif" evidence="5">
    <location>
        <begin position="425"/>
        <end position="444"/>
    </location>
</feature>
<dbReference type="FunFam" id="1.10.601.10:FF:000003">
    <property type="entry name" value="RNA polymerase sigma factor SigA"/>
    <property type="match status" value="1"/>
</dbReference>
<keyword evidence="4 5" id="KW-0804">Transcription</keyword>
<dbReference type="InterPro" id="IPR007630">
    <property type="entry name" value="RNA_pol_sigma70_r4"/>
</dbReference>
<dbReference type="Gene3D" id="1.10.601.10">
    <property type="entry name" value="RNA Polymerase Primary Sigma Factor"/>
    <property type="match status" value="2"/>
</dbReference>
<reference evidence="9" key="1">
    <citation type="submission" date="2010-08" db="EMBL/GenBank/DDBJ databases">
        <authorList>
            <person name="Muzny D."/>
            <person name="Qin X."/>
            <person name="Buhay C."/>
            <person name="Dugan-Rocha S."/>
            <person name="Ding Y."/>
            <person name="Chen G."/>
            <person name="Hawes A."/>
            <person name="Holder M."/>
            <person name="Jhangiani S."/>
            <person name="Johnson A."/>
            <person name="Khan Z."/>
            <person name="Li Z."/>
            <person name="Liu W."/>
            <person name="Liu X."/>
            <person name="Perez L."/>
            <person name="Shen H."/>
            <person name="Wang Q."/>
            <person name="Watt J."/>
            <person name="Xi L."/>
            <person name="Xin Y."/>
            <person name="Zhou J."/>
            <person name="Deng J."/>
            <person name="Jiang H."/>
            <person name="Liu Y."/>
            <person name="Qu J."/>
            <person name="Song X.-Z."/>
            <person name="Zhang L."/>
            <person name="Villasana D."/>
            <person name="Johnson A."/>
            <person name="Liu J."/>
            <person name="Liyanage D."/>
            <person name="Lorensuhewa L."/>
            <person name="Robinson T."/>
            <person name="Song A."/>
            <person name="Song B.-B."/>
            <person name="Dinh H."/>
            <person name="Thornton R."/>
            <person name="Coyle M."/>
            <person name="Francisco L."/>
            <person name="Jackson L."/>
            <person name="Javaid M."/>
            <person name="Korchina V."/>
            <person name="Kovar C."/>
            <person name="Mata R."/>
            <person name="Mathew T."/>
            <person name="Ngo R."/>
            <person name="Nguyen L."/>
            <person name="Nguyen N."/>
            <person name="Okwuonu G."/>
            <person name="Ongeri F."/>
            <person name="Pham C."/>
            <person name="Simmons D."/>
            <person name="Wilczek-Boney K."/>
            <person name="Hale W."/>
            <person name="Jakkamsetti A."/>
            <person name="Pham P."/>
            <person name="Ruth R."/>
            <person name="San Lucas F."/>
            <person name="Warren J."/>
            <person name="Zhang J."/>
            <person name="Zhao Z."/>
            <person name="Zhou C."/>
            <person name="Zhu D."/>
            <person name="Lee S."/>
            <person name="Bess C."/>
            <person name="Blankenburg K."/>
            <person name="Forbes L."/>
            <person name="Fu Q."/>
            <person name="Gubbala S."/>
            <person name="Hirani K."/>
            <person name="Jayaseelan J.C."/>
            <person name="Lara F."/>
            <person name="Munidasa M."/>
            <person name="Palculict T."/>
            <person name="Patil S."/>
            <person name="Pu L.-L."/>
            <person name="Saada N."/>
            <person name="Tang L."/>
            <person name="Weissenberger G."/>
            <person name="Zhu Y."/>
            <person name="Hemphill L."/>
            <person name="Shang Y."/>
            <person name="Youmans B."/>
            <person name="Ayvaz T."/>
            <person name="Ross M."/>
            <person name="Santibanez J."/>
            <person name="Aqrawi P."/>
            <person name="Gross S."/>
            <person name="Joshi V."/>
            <person name="Fowler G."/>
            <person name="Nazareth L."/>
            <person name="Reid J."/>
            <person name="Worley K."/>
            <person name="Petrosino J."/>
            <person name="Highlander S."/>
            <person name="Gibbs R."/>
        </authorList>
    </citation>
    <scope>NUCLEOTIDE SEQUENCE [LARGE SCALE GENOMIC DNA]</scope>
    <source>
        <strain evidence="9">DSM 15272</strain>
    </source>
</reference>
<evidence type="ECO:0000256" key="6">
    <source>
        <dbReference type="SAM" id="MobiDB-lite"/>
    </source>
</evidence>
<feature type="compositionally biased region" description="Basic residues" evidence="6">
    <location>
        <begin position="80"/>
        <end position="92"/>
    </location>
</feature>
<dbReference type="PRINTS" id="PR00046">
    <property type="entry name" value="SIGMA70FCT"/>
</dbReference>
<dbReference type="eggNOG" id="COG0568">
    <property type="taxonomic scope" value="Bacteria"/>
</dbReference>
<evidence type="ECO:0000256" key="4">
    <source>
        <dbReference type="ARBA" id="ARBA00023163"/>
    </source>
</evidence>
<dbReference type="InterPro" id="IPR036388">
    <property type="entry name" value="WH-like_DNA-bd_sf"/>
</dbReference>
<evidence type="ECO:0000256" key="2">
    <source>
        <dbReference type="ARBA" id="ARBA00023082"/>
    </source>
</evidence>
<dbReference type="Gene3D" id="1.10.10.10">
    <property type="entry name" value="Winged helix-like DNA-binding domain superfamily/Winged helix DNA-binding domain"/>
    <property type="match status" value="2"/>
</dbReference>
<protein>
    <recommendedName>
        <fullName evidence="5">RNA polymerase sigma factor SigA</fullName>
    </recommendedName>
</protein>
<feature type="domain" description="RNA polymerase sigma-70" evidence="7">
    <location>
        <begin position="255"/>
        <end position="268"/>
    </location>
</feature>
<dbReference type="InterPro" id="IPR028630">
    <property type="entry name" value="Sigma70_RpoD"/>
</dbReference>
<dbReference type="Pfam" id="PF00140">
    <property type="entry name" value="Sigma70_r1_2"/>
    <property type="match status" value="1"/>
</dbReference>
<dbReference type="InterPro" id="IPR007624">
    <property type="entry name" value="RNA_pol_sigma70_r3"/>
</dbReference>
<feature type="compositionally biased region" description="Low complexity" evidence="6">
    <location>
        <begin position="45"/>
        <end position="79"/>
    </location>
</feature>
<dbReference type="InterPro" id="IPR007627">
    <property type="entry name" value="RNA_pol_sigma70_r2"/>
</dbReference>
<accession>E2SAC9</accession>